<name>A0A6M5UE13_9MICO</name>
<feature type="compositionally biased region" description="Low complexity" evidence="1">
    <location>
        <begin position="726"/>
        <end position="740"/>
    </location>
</feature>
<dbReference type="InterPro" id="IPR050583">
    <property type="entry name" value="Mycobacterial_A85_antigen"/>
</dbReference>
<evidence type="ECO:0000313" key="3">
    <source>
        <dbReference type="Proteomes" id="UP000451354"/>
    </source>
</evidence>
<proteinExistence type="predicted"/>
<reference evidence="3" key="1">
    <citation type="journal article" date="2022" name="Int. J. Syst. Evol. Microbiol.">
        <title>Cellulosimicrobium protaetiae sp. nov., isolated from the gut of the larva of Protaetia brevitarsis seulensis.</title>
        <authorList>
            <person name="Le Han H."/>
            <person name="Nguyen T.T.H."/>
            <person name="Li Z."/>
            <person name="Shin N.R."/>
            <person name="Kim S.G."/>
        </authorList>
    </citation>
    <scope>NUCLEOTIDE SEQUENCE [LARGE SCALE GENOMIC DNA]</scope>
    <source>
        <strain evidence="3">BI34</strain>
    </source>
</reference>
<accession>A0A6M5UE13</accession>
<sequence>MLGGRGRGQHITGSRRGDTMDAAPRDVAPRGTAPRDAAPRPGRRPGTTAVGTALALAVGLGGLGLALPATAAEQGTVEPGRVADSAAGPIDYTVYLPPGYDDAEQEYPTLYLLHGRGDTQAAWQQVTGDLDELIGAGEIQPMVVVMPDAPWNDRGSWYTDSPYTGDATGAGAGTAVETAFTRDLVAHVDATYRTVEDREARAVGGYSMGGAGALRFTLAHQDTFSAGIVLSPAVYVPQPPADSSARDYGAYGVGTALFDADRYTELSYPASLAALDPALSVHLFVAVGDDEWANPDPAEATHDIDFESARLYNQARRVPGVTAELRVLDGGHDWDVWRPAFREGIVDVSARLRTTPATPWDAELVGSAGDDRAGGVTALPDGGTAVALNLAGAWDGYEPAGGLDAVVVRRDAAGAEVWRHAVVTGADDRAYGVVPGAGGGVLVAGYTRGDLDGEHAGASRDDGFVAAVTADGERAWTLQTGDPGSADRFYAVASVGTGGAYVAGYTSGAVGDVPSAGDKDALLGRVSADGELLWLRQVGGPGEDKALAVAASPDGAVYVGGVSGGGMPGAEHAGANDGWVARYDADGGQAWLRAVATSENDQVNGLVARSDGSVVAVGHTRGGLGEDGNLGDNDVVVRAFDPAGEVLWTTQVGTSTDDRGVTGILGADDAVLVVGTTYGALGTAVGGVDVVTFPVAADGTPGEATQTGSRERDGADEWDDANLFAAPAPASFGPGSANSADSADPVGSTGEGAALLTGLTYGAPAGTTNAGAADVFVARVAWDAVVPGSGPGEPPATVTAEARCLAGKAYVAVRATSTAVVPVDVELATPYGTRLVADVAPGASAYQSFPVRAATVPAGEATVTAEGRTAVVPYAALTCR</sequence>
<feature type="region of interest" description="Disordered" evidence="1">
    <location>
        <begin position="1"/>
        <end position="48"/>
    </location>
</feature>
<dbReference type="GO" id="GO:0016747">
    <property type="term" value="F:acyltransferase activity, transferring groups other than amino-acyl groups"/>
    <property type="evidence" value="ECO:0007669"/>
    <property type="project" value="TreeGrafter"/>
</dbReference>
<organism evidence="2 3">
    <name type="scientific">Cellulosimicrobium protaetiae</name>
    <dbReference type="NCBI Taxonomy" id="2587808"/>
    <lineage>
        <taxon>Bacteria</taxon>
        <taxon>Bacillati</taxon>
        <taxon>Actinomycetota</taxon>
        <taxon>Actinomycetes</taxon>
        <taxon>Micrococcales</taxon>
        <taxon>Promicromonosporaceae</taxon>
        <taxon>Cellulosimicrobium</taxon>
    </lineage>
</organism>
<evidence type="ECO:0000313" key="2">
    <source>
        <dbReference type="EMBL" id="QJW35453.1"/>
    </source>
</evidence>
<dbReference type="SUPFAM" id="SSF50998">
    <property type="entry name" value="Quinoprotein alcohol dehydrogenase-like"/>
    <property type="match status" value="1"/>
</dbReference>
<dbReference type="InterPro" id="IPR029058">
    <property type="entry name" value="AB_hydrolase_fold"/>
</dbReference>
<dbReference type="AlphaFoldDB" id="A0A6M5UE13"/>
<feature type="region of interest" description="Disordered" evidence="1">
    <location>
        <begin position="726"/>
        <end position="747"/>
    </location>
</feature>
<dbReference type="InterPro" id="IPR000801">
    <property type="entry name" value="Esterase-like"/>
</dbReference>
<dbReference type="Proteomes" id="UP000451354">
    <property type="component" value="Chromosome"/>
</dbReference>
<protein>
    <submittedName>
        <fullName evidence="2">Esterase</fullName>
    </submittedName>
</protein>
<dbReference type="Gene3D" id="3.40.50.1820">
    <property type="entry name" value="alpha/beta hydrolase"/>
    <property type="match status" value="1"/>
</dbReference>
<keyword evidence="3" id="KW-1185">Reference proteome</keyword>
<dbReference type="Pfam" id="PF00756">
    <property type="entry name" value="Esterase"/>
    <property type="match status" value="1"/>
</dbReference>
<dbReference type="EMBL" id="CP052757">
    <property type="protein sequence ID" value="QJW35453.1"/>
    <property type="molecule type" value="Genomic_DNA"/>
</dbReference>
<evidence type="ECO:0000256" key="1">
    <source>
        <dbReference type="SAM" id="MobiDB-lite"/>
    </source>
</evidence>
<dbReference type="KEGG" id="cprt:FIC82_003780"/>
<feature type="compositionally biased region" description="Low complexity" evidence="1">
    <location>
        <begin position="29"/>
        <end position="48"/>
    </location>
</feature>
<dbReference type="PANTHER" id="PTHR48098:SF1">
    <property type="entry name" value="DIACYLGLYCEROL ACYLTRANSFERASE_MYCOLYLTRANSFERASE AG85A"/>
    <property type="match status" value="1"/>
</dbReference>
<dbReference type="Gene3D" id="2.80.10.50">
    <property type="match status" value="1"/>
</dbReference>
<gene>
    <name evidence="2" type="ORF">FIC82_003780</name>
</gene>
<feature type="compositionally biased region" description="Basic and acidic residues" evidence="1">
    <location>
        <begin position="15"/>
        <end position="28"/>
    </location>
</feature>
<dbReference type="PANTHER" id="PTHR48098">
    <property type="entry name" value="ENTEROCHELIN ESTERASE-RELATED"/>
    <property type="match status" value="1"/>
</dbReference>
<dbReference type="SUPFAM" id="SSF53474">
    <property type="entry name" value="alpha/beta-Hydrolases"/>
    <property type="match status" value="1"/>
</dbReference>
<dbReference type="InterPro" id="IPR011047">
    <property type="entry name" value="Quinoprotein_ADH-like_sf"/>
</dbReference>